<feature type="region of interest" description="Disordered" evidence="3">
    <location>
        <begin position="147"/>
        <end position="181"/>
    </location>
</feature>
<feature type="compositionally biased region" description="Polar residues" evidence="3">
    <location>
        <begin position="711"/>
        <end position="722"/>
    </location>
</feature>
<dbReference type="Pfam" id="PF00566">
    <property type="entry name" value="RabGAP-TBC"/>
    <property type="match status" value="1"/>
</dbReference>
<feature type="compositionally biased region" description="Polar residues" evidence="3">
    <location>
        <begin position="678"/>
        <end position="703"/>
    </location>
</feature>
<feature type="compositionally biased region" description="Basic and acidic residues" evidence="3">
    <location>
        <begin position="799"/>
        <end position="816"/>
    </location>
</feature>
<organism evidence="6 7">
    <name type="scientific">Ridgeia piscesae</name>
    <name type="common">Tubeworm</name>
    <dbReference type="NCBI Taxonomy" id="27915"/>
    <lineage>
        <taxon>Eukaryota</taxon>
        <taxon>Metazoa</taxon>
        <taxon>Spiralia</taxon>
        <taxon>Lophotrochozoa</taxon>
        <taxon>Annelida</taxon>
        <taxon>Polychaeta</taxon>
        <taxon>Sedentaria</taxon>
        <taxon>Canalipalpata</taxon>
        <taxon>Sabellida</taxon>
        <taxon>Siboglinidae</taxon>
        <taxon>Ridgeia</taxon>
    </lineage>
</organism>
<dbReference type="InterPro" id="IPR004012">
    <property type="entry name" value="Run_dom"/>
</dbReference>
<dbReference type="CDD" id="cd15784">
    <property type="entry name" value="PH_RUTBC"/>
    <property type="match status" value="1"/>
</dbReference>
<feature type="region of interest" description="Disordered" evidence="3">
    <location>
        <begin position="439"/>
        <end position="467"/>
    </location>
</feature>
<dbReference type="FunFam" id="1.10.8.270:FF:000064">
    <property type="entry name" value="Small G protein-signaling modulator 1b"/>
    <property type="match status" value="1"/>
</dbReference>
<feature type="domain" description="Rab-GAP TBC" evidence="4">
    <location>
        <begin position="573"/>
        <end position="993"/>
    </location>
</feature>
<name>A0AAD9PFB1_RIDPI</name>
<keyword evidence="7" id="KW-1185">Reference proteome</keyword>
<dbReference type="PROSITE" id="PS50826">
    <property type="entry name" value="RUN"/>
    <property type="match status" value="1"/>
</dbReference>
<evidence type="ECO:0000256" key="3">
    <source>
        <dbReference type="SAM" id="MobiDB-lite"/>
    </source>
</evidence>
<dbReference type="Proteomes" id="UP001209878">
    <property type="component" value="Unassembled WGS sequence"/>
</dbReference>
<dbReference type="Gene3D" id="2.30.29.230">
    <property type="match status" value="1"/>
</dbReference>
<dbReference type="GO" id="GO:0031410">
    <property type="term" value="C:cytoplasmic vesicle"/>
    <property type="evidence" value="ECO:0007669"/>
    <property type="project" value="UniProtKB-ARBA"/>
</dbReference>
<reference evidence="6" key="1">
    <citation type="journal article" date="2023" name="Mol. Biol. Evol.">
        <title>Third-Generation Sequencing Reveals the Adaptive Role of the Epigenome in Three Deep-Sea Polychaetes.</title>
        <authorList>
            <person name="Perez M."/>
            <person name="Aroh O."/>
            <person name="Sun Y."/>
            <person name="Lan Y."/>
            <person name="Juniper S.K."/>
            <person name="Young C.R."/>
            <person name="Angers B."/>
            <person name="Qian P.Y."/>
        </authorList>
    </citation>
    <scope>NUCLEOTIDE SEQUENCE</scope>
    <source>
        <strain evidence="6">R07B-5</strain>
    </source>
</reference>
<dbReference type="PANTHER" id="PTHR22957">
    <property type="entry name" value="TBC1 DOMAIN FAMILY MEMBER GTPASE-ACTIVATING PROTEIN"/>
    <property type="match status" value="1"/>
</dbReference>
<dbReference type="InterPro" id="IPR035969">
    <property type="entry name" value="Rab-GAP_TBC_sf"/>
</dbReference>
<dbReference type="Pfam" id="PF02759">
    <property type="entry name" value="RUN"/>
    <property type="match status" value="1"/>
</dbReference>
<evidence type="ECO:0000259" key="4">
    <source>
        <dbReference type="PROSITE" id="PS50086"/>
    </source>
</evidence>
<evidence type="ECO:0000256" key="1">
    <source>
        <dbReference type="ARBA" id="ARBA00022468"/>
    </source>
</evidence>
<dbReference type="InterPro" id="IPR000195">
    <property type="entry name" value="Rab-GAP-TBC_dom"/>
</dbReference>
<evidence type="ECO:0000313" key="7">
    <source>
        <dbReference type="Proteomes" id="UP001209878"/>
    </source>
</evidence>
<evidence type="ECO:0000259" key="5">
    <source>
        <dbReference type="PROSITE" id="PS50826"/>
    </source>
</evidence>
<dbReference type="Gene3D" id="1.20.58.900">
    <property type="match status" value="1"/>
</dbReference>
<feature type="region of interest" description="Disordered" evidence="3">
    <location>
        <begin position="670"/>
        <end position="759"/>
    </location>
</feature>
<dbReference type="Gene3D" id="1.10.8.270">
    <property type="entry name" value="putative rabgap domain of human tbc1 domain family member 14 like domains"/>
    <property type="match status" value="1"/>
</dbReference>
<dbReference type="InterPro" id="IPR037745">
    <property type="entry name" value="SGSM1/2"/>
</dbReference>
<comment type="similarity">
    <text evidence="2">Belongs to the RUTBC family.</text>
</comment>
<feature type="compositionally biased region" description="Low complexity" evidence="3">
    <location>
        <begin position="368"/>
        <end position="393"/>
    </location>
</feature>
<dbReference type="FunFam" id="2.30.29.230:FF:000008">
    <property type="entry name" value="Small G protein signaling modulator 2"/>
    <property type="match status" value="1"/>
</dbReference>
<feature type="region of interest" description="Disordered" evidence="3">
    <location>
        <begin position="366"/>
        <end position="395"/>
    </location>
</feature>
<dbReference type="SMART" id="SM00593">
    <property type="entry name" value="RUN"/>
    <property type="match status" value="1"/>
</dbReference>
<dbReference type="AlphaFoldDB" id="A0AAD9PFB1"/>
<sequence length="1060" mass="119574">MVLTPQHRIRTRVLLVESLKLYPCALQTGDKLYLTHVIVYCRKSFDSNRNLSLRTGWTSTSLNQRNLWIRLALFEKVLAEVIEYLVESANKYYEKDALMSDPVHGPILASLLVGPCALEFTKMKTPDHYWTDPPADELVQRHRIHSSTNHHIRATSPKRPGLQVQVKSQTSSSSEDSLRTGPLSAKDYVESLHQNCKSTLLYGKNNVIVQPKEDVEPLAGYLSLHQGFDGLCLKWTPNQLMNGCCEEEDEQTIDRRPIYARYFGSVHRNNSHNQRTKLLYWDYAVTVYLDEIVYLHCHQQPDRGGTIVLVGQDGVQRPPIHFPKGGHLLAFLSCLENGLLPHGQLDPPLWTQRGKGKVFPKLRRKGSRLSNLSSGSQTSDSSSSVSIDDAASLQTEEEETTDYVFRIITTFRPDNIPTEMLDPKVKGHLGLTSGRIGGYLCPTRETAEPPPPTPTTTTGQSTASSTIQSYARTQQEFNHSCICRTGHRSAVKQLCDTMTKQIRSRAFYGWLSHCRHLKTVRTHLSGLVNATIMSVDEPRDASKGLTMELWNEMNHNDVVTESKELYRLVYYGGCTHDARRQVWPYLLGHYTFGQSAAERQETDETQRCQYEQTMSEWLAVEAIVRQRDKETMAANLVKVSSGSQDGHIPLARKDSNLSNDVFVSVESDDYVPPETLPEESSNATSSPDGDTANSVIDVSTRGSESALDGTGDSTRVKSTSDSGLGDSIAHQSSSTSESKRSDSCNTDRNVDSLKSESDDSAICGDAVKQKSIIVTGATVDVEDNGWEDGEDGVEMGAKGGDKERLKSDEGDQLHASKESLVLPPSPASVASNGGIYSAELLDNMTVNLHRIDKDVQRCDRNYCYFTPPNLDKLRNIMCTYVWENLEVGYIQGMCDLVAPLLVIFDDEAMTYSCFCQLMKRMSSNFPHGGAMDQHFANMRSLIQILDPELFEHMHQNGDYTHFYFCYRWFLLDFKRELLYDDVFAVWETVWVARHISSPHFVLFIALALVEYYREIIIDNNMDFTDIIKFFNEMAERHNVKQVLRLARDLVHKLQDLIDNK</sequence>
<feature type="compositionally biased region" description="Acidic residues" evidence="3">
    <location>
        <begin position="782"/>
        <end position="793"/>
    </location>
</feature>
<dbReference type="GO" id="GO:0005096">
    <property type="term" value="F:GTPase activator activity"/>
    <property type="evidence" value="ECO:0007669"/>
    <property type="project" value="UniProtKB-KW"/>
</dbReference>
<dbReference type="FunFam" id="1.10.472.80:FF:000004">
    <property type="entry name" value="Small G protein signaling modulator 1"/>
    <property type="match status" value="1"/>
</dbReference>
<dbReference type="InterPro" id="IPR021935">
    <property type="entry name" value="SGSM1/2_RBD"/>
</dbReference>
<keyword evidence="1" id="KW-0343">GTPase activation</keyword>
<feature type="region of interest" description="Disordered" evidence="3">
    <location>
        <begin position="782"/>
        <end position="816"/>
    </location>
</feature>
<dbReference type="InterPro" id="IPR037213">
    <property type="entry name" value="Run_dom_sf"/>
</dbReference>
<accession>A0AAD9PFB1</accession>
<comment type="caution">
    <text evidence="6">The sequence shown here is derived from an EMBL/GenBank/DDBJ whole genome shotgun (WGS) entry which is preliminary data.</text>
</comment>
<dbReference type="PANTHER" id="PTHR22957:SF502">
    <property type="entry name" value="SMALL G PROTEIN SIGNALING MODULATOR 2-RELATED"/>
    <property type="match status" value="1"/>
</dbReference>
<evidence type="ECO:0000256" key="2">
    <source>
        <dbReference type="ARBA" id="ARBA00034124"/>
    </source>
</evidence>
<evidence type="ECO:0008006" key="8">
    <source>
        <dbReference type="Google" id="ProtNLM"/>
    </source>
</evidence>
<dbReference type="Gene3D" id="1.10.472.80">
    <property type="entry name" value="Ypt/Rab-GAP domain of gyp1p, domain 3"/>
    <property type="match status" value="1"/>
</dbReference>
<gene>
    <name evidence="6" type="ORF">NP493_12g08015</name>
</gene>
<feature type="compositionally biased region" description="Low complexity" evidence="3">
    <location>
        <begin position="455"/>
        <end position="466"/>
    </location>
</feature>
<evidence type="ECO:0000313" key="6">
    <source>
        <dbReference type="EMBL" id="KAK2193498.1"/>
    </source>
</evidence>
<dbReference type="EMBL" id="JAODUO010000012">
    <property type="protein sequence ID" value="KAK2193498.1"/>
    <property type="molecule type" value="Genomic_DNA"/>
</dbReference>
<dbReference type="PROSITE" id="PS50086">
    <property type="entry name" value="TBC_RABGAP"/>
    <property type="match status" value="1"/>
</dbReference>
<feature type="compositionally biased region" description="Basic and acidic residues" evidence="3">
    <location>
        <begin position="748"/>
        <end position="757"/>
    </location>
</feature>
<dbReference type="SUPFAM" id="SSF47923">
    <property type="entry name" value="Ypt/Rab-GAP domain of gyp1p"/>
    <property type="match status" value="2"/>
</dbReference>
<dbReference type="SMART" id="SM00164">
    <property type="entry name" value="TBC"/>
    <property type="match status" value="1"/>
</dbReference>
<dbReference type="Pfam" id="PF12068">
    <property type="entry name" value="PH_RBD"/>
    <property type="match status" value="1"/>
</dbReference>
<dbReference type="SUPFAM" id="SSF140741">
    <property type="entry name" value="RUN domain-like"/>
    <property type="match status" value="1"/>
</dbReference>
<feature type="domain" description="RUN" evidence="5">
    <location>
        <begin position="1"/>
        <end position="127"/>
    </location>
</feature>
<protein>
    <recommendedName>
        <fullName evidence="8">Small G protein signaling modulator 1</fullName>
    </recommendedName>
</protein>
<proteinExistence type="inferred from homology"/>